<feature type="compositionally biased region" description="Polar residues" evidence="4">
    <location>
        <begin position="540"/>
        <end position="549"/>
    </location>
</feature>
<feature type="compositionally biased region" description="Basic and acidic residues" evidence="4">
    <location>
        <begin position="587"/>
        <end position="596"/>
    </location>
</feature>
<dbReference type="Pfam" id="PF23023">
    <property type="entry name" value="Anti-Pycsar_Apyc1"/>
    <property type="match status" value="1"/>
</dbReference>
<keyword evidence="1" id="KW-0540">Nuclease</keyword>
<sequence length="802" mass="89673">MSTFNGVVEEFPDIQIDYFRKSDDRSPPLACFLTHVHTDHLQGLESFRAPFIYCSRVTREVLLRLEKFPSRVNFAKGIIESRRVHYHHLTTLLRPIPLNTPTVIELSPVKSIRVTLIDANHCPGSVMFLVEGGGKTILYTGDIRAEKWWVDSIVRNPFLVPWTLGGRQLDKIYLDTTYLGPIGLPLGNFLPKAEAIADLLKTIQTYPPETVFHLEAWTFGYEEAWLALAAALETEVHADLYQRCIYQVLTCAKLDEGAPIGGFRLGNELHPGYLVQNYSQGRIHVCVPPCPTAMKPGVVSIRPVLKRQEDEHDYSIPDVGAGGGAGDVQVQYVVELPEGLDPLAFVEGCLSRLNDLGGRFQGMTEEARDKIKSRLLEEIGVNKGKITLNKFGVFLDDEEETLALWELGDLLIERVHEYETKKLKANMGMNPSSGMPERRVIQFPYARHSSYSELCDLLGVFMPRAIHACVVETWESWQSDDLVHKFFGFLLENEELRALPFEARRAQMAVLRQDWAAEQAAEEEERLRSHSMPDSPLEFLSNSTSSDNSEATHDDKPESVHDNQPPVSGRNASEVSPAASPVEEMDTDPRQPDEHPACPPSAEEMLGEIERAHSFLDDQDDVDLELGPLTRTLGLDGTFESKVPELKAKESKSAEEDEEDQGSDESEEEDEDEEDEEEEDDDEEASSENNTPPLPTRHESARAARPAEVVSASLTAAGQGSQMSVSESRALSLPSTGSWRLTQERLQMLNLIRGVEVPASQRRHARVAAYVAACADHYEEWAAILPTSVRGHEGEEEEEELL</sequence>
<dbReference type="GO" id="GO:0003684">
    <property type="term" value="F:damaged DNA binding"/>
    <property type="evidence" value="ECO:0007669"/>
    <property type="project" value="TreeGrafter"/>
</dbReference>
<feature type="region of interest" description="Disordered" evidence="4">
    <location>
        <begin position="521"/>
        <end position="601"/>
    </location>
</feature>
<keyword evidence="3" id="KW-0269">Exonuclease</keyword>
<evidence type="ECO:0000256" key="1">
    <source>
        <dbReference type="ARBA" id="ARBA00022722"/>
    </source>
</evidence>
<dbReference type="GO" id="GO:0035312">
    <property type="term" value="F:5'-3' DNA exonuclease activity"/>
    <property type="evidence" value="ECO:0007669"/>
    <property type="project" value="TreeGrafter"/>
</dbReference>
<keyword evidence="2" id="KW-0378">Hydrolase</keyword>
<evidence type="ECO:0000256" key="2">
    <source>
        <dbReference type="ARBA" id="ARBA00022801"/>
    </source>
</evidence>
<evidence type="ECO:0000313" key="6">
    <source>
        <dbReference type="Proteomes" id="UP000019376"/>
    </source>
</evidence>
<accession>S8B0W1</accession>
<dbReference type="STRING" id="933388.S8B0W1"/>
<evidence type="ECO:0000256" key="4">
    <source>
        <dbReference type="SAM" id="MobiDB-lite"/>
    </source>
</evidence>
<dbReference type="eggNOG" id="KOG1361">
    <property type="taxonomic scope" value="Eukaryota"/>
</dbReference>
<dbReference type="Proteomes" id="UP000019376">
    <property type="component" value="Unassembled WGS sequence"/>
</dbReference>
<dbReference type="GO" id="GO:0036297">
    <property type="term" value="P:interstrand cross-link repair"/>
    <property type="evidence" value="ECO:0007669"/>
    <property type="project" value="TreeGrafter"/>
</dbReference>
<dbReference type="AlphaFoldDB" id="S8B0W1"/>
<dbReference type="GO" id="GO:0000723">
    <property type="term" value="P:telomere maintenance"/>
    <property type="evidence" value="ECO:0007669"/>
    <property type="project" value="TreeGrafter"/>
</dbReference>
<dbReference type="GO" id="GO:0006303">
    <property type="term" value="P:double-strand break repair via nonhomologous end joining"/>
    <property type="evidence" value="ECO:0007669"/>
    <property type="project" value="TreeGrafter"/>
</dbReference>
<protein>
    <submittedName>
        <fullName evidence="5">Uncharacterized protein</fullName>
    </submittedName>
</protein>
<evidence type="ECO:0000313" key="5">
    <source>
        <dbReference type="EMBL" id="EPS27967.1"/>
    </source>
</evidence>
<evidence type="ECO:0000256" key="3">
    <source>
        <dbReference type="ARBA" id="ARBA00022839"/>
    </source>
</evidence>
<dbReference type="PhylomeDB" id="S8B0W1"/>
<feature type="compositionally biased region" description="Basic and acidic residues" evidence="4">
    <location>
        <begin position="642"/>
        <end position="654"/>
    </location>
</feature>
<keyword evidence="6" id="KW-1185">Reference proteome</keyword>
<dbReference type="EMBL" id="KB644410">
    <property type="protein sequence ID" value="EPS27967.1"/>
    <property type="molecule type" value="Genomic_DNA"/>
</dbReference>
<dbReference type="PANTHER" id="PTHR23240">
    <property type="entry name" value="DNA CROSS-LINK REPAIR PROTEIN PSO2/SNM1-RELATED"/>
    <property type="match status" value="1"/>
</dbReference>
<feature type="region of interest" description="Disordered" evidence="4">
    <location>
        <begin position="642"/>
        <end position="709"/>
    </location>
</feature>
<dbReference type="SUPFAM" id="SSF56281">
    <property type="entry name" value="Metallo-hydrolase/oxidoreductase"/>
    <property type="match status" value="1"/>
</dbReference>
<feature type="compositionally biased region" description="Acidic residues" evidence="4">
    <location>
        <begin position="655"/>
        <end position="686"/>
    </location>
</feature>
<dbReference type="PANTHER" id="PTHR23240:SF8">
    <property type="entry name" value="PROTEIN ARTEMIS"/>
    <property type="match status" value="1"/>
</dbReference>
<dbReference type="InterPro" id="IPR036866">
    <property type="entry name" value="RibonucZ/Hydroxyglut_hydro"/>
</dbReference>
<feature type="compositionally biased region" description="Basic and acidic residues" evidence="4">
    <location>
        <begin position="550"/>
        <end position="561"/>
    </location>
</feature>
<gene>
    <name evidence="5" type="ORF">PDE_02912</name>
</gene>
<organism evidence="5 6">
    <name type="scientific">Penicillium oxalicum (strain 114-2 / CGMCC 5302)</name>
    <name type="common">Penicillium decumbens</name>
    <dbReference type="NCBI Taxonomy" id="933388"/>
    <lineage>
        <taxon>Eukaryota</taxon>
        <taxon>Fungi</taxon>
        <taxon>Dikarya</taxon>
        <taxon>Ascomycota</taxon>
        <taxon>Pezizomycotina</taxon>
        <taxon>Eurotiomycetes</taxon>
        <taxon>Eurotiomycetidae</taxon>
        <taxon>Eurotiales</taxon>
        <taxon>Aspergillaceae</taxon>
        <taxon>Penicillium</taxon>
    </lineage>
</organism>
<dbReference type="HOGENOM" id="CLU_013294_1_1_1"/>
<dbReference type="OrthoDB" id="5561659at2759"/>
<dbReference type="Gene3D" id="3.60.15.10">
    <property type="entry name" value="Ribonuclease Z/Hydroxyacylglutathione hydrolase-like"/>
    <property type="match status" value="1"/>
</dbReference>
<name>S8B0W1_PENO1</name>
<reference evidence="5 6" key="1">
    <citation type="journal article" date="2013" name="PLoS ONE">
        <title>Genomic and secretomic analyses reveal unique features of the lignocellulolytic enzyme system of Penicillium decumbens.</title>
        <authorList>
            <person name="Liu G."/>
            <person name="Zhang L."/>
            <person name="Wei X."/>
            <person name="Zou G."/>
            <person name="Qin Y."/>
            <person name="Ma L."/>
            <person name="Li J."/>
            <person name="Zheng H."/>
            <person name="Wang S."/>
            <person name="Wang C."/>
            <person name="Xun L."/>
            <person name="Zhao G.-P."/>
            <person name="Zhou Z."/>
            <person name="Qu Y."/>
        </authorList>
    </citation>
    <scope>NUCLEOTIDE SEQUENCE [LARGE SCALE GENOMIC DNA]</scope>
    <source>
        <strain evidence="6">114-2 / CGMCC 5302</strain>
    </source>
</reference>
<proteinExistence type="predicted"/>